<name>A0A096AFZ1_9BACT</name>
<sequence length="436" mass="49579">MKRIYIIVYTLLTVVFTFAQQRVSSSIPPNAFFYNSNWRGVPSMAQAAYYRVLGRDDAGRKMFYDYYITGQLKAEKHYITISKQNDHNTVLDGVCRTFFKSGRVESIMQYKRGVAHGRAVSFYPSGNVGMKLNYRNGVLNGFTFTYNENGKIENTTVWNNGKMISQSSGGRDAYIDKTTNVDMFCNRYKSDEALIMEQSRNIANAQKASERTITQISNNKYNTNNHSSILKEEETSNQAISNNGIVSNVKYPKTSASDISNNDNIIGNNKTKEFSFSYLYAILSNIQYQTNNIQFYDDIAMNYYLNIAQTINGYGAYKELIYHYNMDYDEVSGSDKVVGSSPRQLGFWGMVTNNQLTVQRINIFTWSKNEMLNFANEAFKIGYQVLGGGDYLSMDGNFVLEPKKVAKQAGVNQVVISFIHKGNVYAGLYHIQMDIK</sequence>
<proteinExistence type="predicted"/>
<gene>
    <name evidence="1" type="ORF">HMPREF0647_02395</name>
</gene>
<dbReference type="SUPFAM" id="SSF82185">
    <property type="entry name" value="Histone H3 K4-specific methyltransferase SET7/9 N-terminal domain"/>
    <property type="match status" value="1"/>
</dbReference>
<dbReference type="RefSeq" id="WP_036866173.1">
    <property type="nucleotide sequence ID" value="NZ_JRNQ01000014.1"/>
</dbReference>
<dbReference type="EMBL" id="JRNQ01000014">
    <property type="protein sequence ID" value="KGF45451.1"/>
    <property type="molecule type" value="Genomic_DNA"/>
</dbReference>
<dbReference type="Proteomes" id="UP000029525">
    <property type="component" value="Unassembled WGS sequence"/>
</dbReference>
<dbReference type="OrthoDB" id="1082336at2"/>
<evidence type="ECO:0000313" key="2">
    <source>
        <dbReference type="Proteomes" id="UP000029525"/>
    </source>
</evidence>
<evidence type="ECO:0008006" key="3">
    <source>
        <dbReference type="Google" id="ProtNLM"/>
    </source>
</evidence>
<reference evidence="1 2" key="1">
    <citation type="submission" date="2014-07" db="EMBL/GenBank/DDBJ databases">
        <authorList>
            <person name="McCorrison J."/>
            <person name="Sanka R."/>
            <person name="Torralba M."/>
            <person name="Gillis M."/>
            <person name="Haft D.H."/>
            <person name="Methe B."/>
            <person name="Sutton G."/>
            <person name="Nelson K.E."/>
        </authorList>
    </citation>
    <scope>NUCLEOTIDE SEQUENCE [LARGE SCALE GENOMIC DNA]</scope>
    <source>
        <strain evidence="1 2">DNF00320</strain>
    </source>
</reference>
<accession>A0A096AFZ1</accession>
<organism evidence="1 2">
    <name type="scientific">Prevotella bivia DNF00320</name>
    <dbReference type="NCBI Taxonomy" id="1401068"/>
    <lineage>
        <taxon>Bacteria</taxon>
        <taxon>Pseudomonadati</taxon>
        <taxon>Bacteroidota</taxon>
        <taxon>Bacteroidia</taxon>
        <taxon>Bacteroidales</taxon>
        <taxon>Prevotellaceae</taxon>
        <taxon>Prevotella</taxon>
    </lineage>
</organism>
<protein>
    <recommendedName>
        <fullName evidence="3">MORN repeat protein</fullName>
    </recommendedName>
</protein>
<evidence type="ECO:0000313" key="1">
    <source>
        <dbReference type="EMBL" id="KGF45451.1"/>
    </source>
</evidence>
<dbReference type="AlphaFoldDB" id="A0A096AFZ1"/>
<dbReference type="Gene3D" id="2.20.110.10">
    <property type="entry name" value="Histone H3 K4-specific methyltransferase SET7/9 N-terminal domain"/>
    <property type="match status" value="1"/>
</dbReference>
<comment type="caution">
    <text evidence="1">The sequence shown here is derived from an EMBL/GenBank/DDBJ whole genome shotgun (WGS) entry which is preliminary data.</text>
</comment>